<dbReference type="Gene3D" id="3.40.50.10490">
    <property type="entry name" value="Glucose-6-phosphate isomerase like protein, domain 1"/>
    <property type="match status" value="1"/>
</dbReference>
<dbReference type="EMBL" id="CP036501">
    <property type="protein sequence ID" value="UZP75431.1"/>
    <property type="molecule type" value="Genomic_DNA"/>
</dbReference>
<evidence type="ECO:0008006" key="3">
    <source>
        <dbReference type="Google" id="ProtNLM"/>
    </source>
</evidence>
<organism evidence="1 2">
    <name type="scientific">Candidatus Paraluminiphilus aquimaris</name>
    <dbReference type="NCBI Taxonomy" id="2518994"/>
    <lineage>
        <taxon>Bacteria</taxon>
        <taxon>Pseudomonadati</taxon>
        <taxon>Pseudomonadota</taxon>
        <taxon>Gammaproteobacteria</taxon>
        <taxon>Cellvibrionales</taxon>
        <taxon>Halieaceae</taxon>
        <taxon>Candidatus Paraluminiphilus</taxon>
    </lineage>
</organism>
<gene>
    <name evidence="1" type="ORF">E0F26_12090</name>
</gene>
<dbReference type="Proteomes" id="UP001317963">
    <property type="component" value="Chromosome"/>
</dbReference>
<dbReference type="InterPro" id="IPR046348">
    <property type="entry name" value="SIS_dom_sf"/>
</dbReference>
<reference evidence="1 2" key="1">
    <citation type="submission" date="2019-02" db="EMBL/GenBank/DDBJ databases">
        <title>Halieaceae_genomes.</title>
        <authorList>
            <person name="Li S.-H."/>
        </authorList>
    </citation>
    <scope>NUCLEOTIDE SEQUENCE [LARGE SCALE GENOMIC DNA]</scope>
    <source>
        <strain evidence="1 2">JH123</strain>
    </source>
</reference>
<proteinExistence type="predicted"/>
<evidence type="ECO:0000313" key="1">
    <source>
        <dbReference type="EMBL" id="UZP75431.1"/>
    </source>
</evidence>
<dbReference type="SUPFAM" id="SSF53697">
    <property type="entry name" value="SIS domain"/>
    <property type="match status" value="1"/>
</dbReference>
<name>A0ABY6Q9T4_9GAMM</name>
<evidence type="ECO:0000313" key="2">
    <source>
        <dbReference type="Proteomes" id="UP001317963"/>
    </source>
</evidence>
<keyword evidence="2" id="KW-1185">Reference proteome</keyword>
<protein>
    <recommendedName>
        <fullName evidence="3">SIS domain-containing protein</fullName>
    </recommendedName>
</protein>
<accession>A0ABY6Q9T4</accession>
<dbReference type="RefSeq" id="WP_279241918.1">
    <property type="nucleotide sequence ID" value="NZ_CP036501.1"/>
</dbReference>
<sequence>MNSFDITAEFFHQQIEHISLAADAVAGMAEAAAPAVAGAMMAERKVYSIGSSIDANLANTFCHLIRDGLGSERPNLPIIPLTSSAAEPIDAGAQWLAREIRTLGHPGDVAVVWGSQLTPAGVDSLHSALAQREMASFWIGTSSPNPSLPFPEANAAVRLALCSMTAIAMTRIIESVLFDH</sequence>